<evidence type="ECO:0000313" key="6">
    <source>
        <dbReference type="EMBL" id="KAK7206479.1"/>
    </source>
</evidence>
<sequence>MQSTARQMIARQGREKQRYSATGARMVAGVVALSPDKRKILVISSSKGNRSKAVIPKGGYETDEASAQAAALREAWEEAGVEGRITRELGVIEDMRPAAVFSQMKNPSLGTGDWERGAGVHPKAEYHMFEMEVEMEAEVWPESSTRMRRWVTYREILKMMSSRPELLEAVKRSSVIKEE</sequence>
<comment type="cofactor">
    <cofactor evidence="1">
        <name>Mg(2+)</name>
        <dbReference type="ChEBI" id="CHEBI:18420"/>
    </cofactor>
</comment>
<dbReference type="EMBL" id="JBBJBU010000002">
    <property type="protein sequence ID" value="KAK7206479.1"/>
    <property type="molecule type" value="Genomic_DNA"/>
</dbReference>
<reference evidence="6 7" key="1">
    <citation type="submission" date="2024-03" db="EMBL/GenBank/DDBJ databases">
        <title>Genome-scale model development and genomic sequencing of the oleaginous clade Lipomyces.</title>
        <authorList>
            <consortium name="Lawrence Berkeley National Laboratory"/>
            <person name="Czajka J.J."/>
            <person name="Han Y."/>
            <person name="Kim J."/>
            <person name="Mondo S.J."/>
            <person name="Hofstad B.A."/>
            <person name="Robles A."/>
            <person name="Haridas S."/>
            <person name="Riley R."/>
            <person name="LaButti K."/>
            <person name="Pangilinan J."/>
            <person name="Andreopoulos W."/>
            <person name="Lipzen A."/>
            <person name="Yan J."/>
            <person name="Wang M."/>
            <person name="Ng V."/>
            <person name="Grigoriev I.V."/>
            <person name="Spatafora J.W."/>
            <person name="Magnuson J.K."/>
            <person name="Baker S.E."/>
            <person name="Pomraning K.R."/>
        </authorList>
    </citation>
    <scope>NUCLEOTIDE SEQUENCE [LARGE SCALE GENOMIC DNA]</scope>
    <source>
        <strain evidence="6 7">Phaff 52-87</strain>
    </source>
</reference>
<evidence type="ECO:0000256" key="3">
    <source>
        <dbReference type="ARBA" id="ARBA00022801"/>
    </source>
</evidence>
<dbReference type="PROSITE" id="PS51462">
    <property type="entry name" value="NUDIX"/>
    <property type="match status" value="1"/>
</dbReference>
<evidence type="ECO:0000313" key="7">
    <source>
        <dbReference type="Proteomes" id="UP001498771"/>
    </source>
</evidence>
<dbReference type="GeneID" id="90039508"/>
<name>A0ABR1F9G0_9ASCO</name>
<gene>
    <name evidence="6" type="ORF">BZA70DRAFT_287957</name>
</gene>
<comment type="caution">
    <text evidence="6">The sequence shown here is derived from an EMBL/GenBank/DDBJ whole genome shotgun (WGS) entry which is preliminary data.</text>
</comment>
<evidence type="ECO:0000256" key="2">
    <source>
        <dbReference type="ARBA" id="ARBA00022723"/>
    </source>
</evidence>
<dbReference type="InterPro" id="IPR047198">
    <property type="entry name" value="DDP-like_NUDIX"/>
</dbReference>
<dbReference type="CDD" id="cd04666">
    <property type="entry name" value="NUDIX_DIPP2_like_Nudt4"/>
    <property type="match status" value="1"/>
</dbReference>
<organism evidence="6 7">
    <name type="scientific">Myxozyma melibiosi</name>
    <dbReference type="NCBI Taxonomy" id="54550"/>
    <lineage>
        <taxon>Eukaryota</taxon>
        <taxon>Fungi</taxon>
        <taxon>Dikarya</taxon>
        <taxon>Ascomycota</taxon>
        <taxon>Saccharomycotina</taxon>
        <taxon>Lipomycetes</taxon>
        <taxon>Lipomycetales</taxon>
        <taxon>Lipomycetaceae</taxon>
        <taxon>Myxozyma</taxon>
    </lineage>
</organism>
<protein>
    <submittedName>
        <fullName evidence="6">NUDIX hydrolase domain-like protein</fullName>
    </submittedName>
</protein>
<dbReference type="SUPFAM" id="SSF55811">
    <property type="entry name" value="Nudix"/>
    <property type="match status" value="1"/>
</dbReference>
<dbReference type="RefSeq" id="XP_064769512.1">
    <property type="nucleotide sequence ID" value="XM_064913996.1"/>
</dbReference>
<evidence type="ECO:0000259" key="5">
    <source>
        <dbReference type="PROSITE" id="PS51462"/>
    </source>
</evidence>
<keyword evidence="2" id="KW-0479">Metal-binding</keyword>
<evidence type="ECO:0000256" key="1">
    <source>
        <dbReference type="ARBA" id="ARBA00001946"/>
    </source>
</evidence>
<accession>A0ABR1F9G0</accession>
<dbReference type="Gene3D" id="3.90.79.10">
    <property type="entry name" value="Nucleoside Triphosphate Pyrophosphohydrolase"/>
    <property type="match status" value="1"/>
</dbReference>
<keyword evidence="4" id="KW-0460">Magnesium</keyword>
<dbReference type="Pfam" id="PF00293">
    <property type="entry name" value="NUDIX"/>
    <property type="match status" value="1"/>
</dbReference>
<dbReference type="Proteomes" id="UP001498771">
    <property type="component" value="Unassembled WGS sequence"/>
</dbReference>
<proteinExistence type="predicted"/>
<keyword evidence="3" id="KW-0378">Hydrolase</keyword>
<evidence type="ECO:0000256" key="4">
    <source>
        <dbReference type="ARBA" id="ARBA00022842"/>
    </source>
</evidence>
<dbReference type="InterPro" id="IPR000086">
    <property type="entry name" value="NUDIX_hydrolase_dom"/>
</dbReference>
<keyword evidence="7" id="KW-1185">Reference proteome</keyword>
<dbReference type="PANTHER" id="PTHR12629:SF0">
    <property type="entry name" value="DIPHOSPHOINOSITOL-POLYPHOSPHATE DIPHOSPHATASE"/>
    <property type="match status" value="1"/>
</dbReference>
<dbReference type="PANTHER" id="PTHR12629">
    <property type="entry name" value="DIPHOSPHOINOSITOL POLYPHOSPHATE PHOSPHOHYDROLASE"/>
    <property type="match status" value="1"/>
</dbReference>
<dbReference type="InterPro" id="IPR015797">
    <property type="entry name" value="NUDIX_hydrolase-like_dom_sf"/>
</dbReference>
<feature type="domain" description="Nudix hydrolase" evidence="5">
    <location>
        <begin position="23"/>
        <end position="173"/>
    </location>
</feature>